<feature type="transmembrane region" description="Helical" evidence="1">
    <location>
        <begin position="74"/>
        <end position="100"/>
    </location>
</feature>
<sequence length="134" mass="14965">MFDNQSYADAKVSSERSFALTFGAVLLLVSLWPLLSGGSIRLWAAFLSAGFFILAFARPAIFALPNRYWSRLGILLGHIVSPVVMTLLYAVVVLPTGLFLRAAGIDKMNRRFDKSATSYWIERDEQPGAMDRQF</sequence>
<dbReference type="Pfam" id="PF19588">
    <property type="entry name" value="SxtJ"/>
    <property type="match status" value="1"/>
</dbReference>
<evidence type="ECO:0000256" key="1">
    <source>
        <dbReference type="SAM" id="Phobius"/>
    </source>
</evidence>
<dbReference type="AlphaFoldDB" id="A0A0F9V7M9"/>
<keyword evidence="1" id="KW-0812">Transmembrane</keyword>
<comment type="caution">
    <text evidence="2">The sequence shown here is derived from an EMBL/GenBank/DDBJ whole genome shotgun (WGS) entry which is preliminary data.</text>
</comment>
<organism evidence="2">
    <name type="scientific">marine sediment metagenome</name>
    <dbReference type="NCBI Taxonomy" id="412755"/>
    <lineage>
        <taxon>unclassified sequences</taxon>
        <taxon>metagenomes</taxon>
        <taxon>ecological metagenomes</taxon>
    </lineage>
</organism>
<protein>
    <recommendedName>
        <fullName evidence="3">SxtJ</fullName>
    </recommendedName>
</protein>
<keyword evidence="1" id="KW-1133">Transmembrane helix</keyword>
<accession>A0A0F9V7M9</accession>
<gene>
    <name evidence="2" type="ORF">LCGC14_0439610</name>
</gene>
<evidence type="ECO:0000313" key="2">
    <source>
        <dbReference type="EMBL" id="KKN69541.1"/>
    </source>
</evidence>
<name>A0A0F9V7M9_9ZZZZ</name>
<keyword evidence="1" id="KW-0472">Membrane</keyword>
<feature type="transmembrane region" description="Helical" evidence="1">
    <location>
        <begin position="42"/>
        <end position="62"/>
    </location>
</feature>
<reference evidence="2" key="1">
    <citation type="journal article" date="2015" name="Nature">
        <title>Complex archaea that bridge the gap between prokaryotes and eukaryotes.</title>
        <authorList>
            <person name="Spang A."/>
            <person name="Saw J.H."/>
            <person name="Jorgensen S.L."/>
            <person name="Zaremba-Niedzwiedzka K."/>
            <person name="Martijn J."/>
            <person name="Lind A.E."/>
            <person name="van Eijk R."/>
            <person name="Schleper C."/>
            <person name="Guy L."/>
            <person name="Ettema T.J."/>
        </authorList>
    </citation>
    <scope>NUCLEOTIDE SEQUENCE</scope>
</reference>
<proteinExistence type="predicted"/>
<evidence type="ECO:0008006" key="3">
    <source>
        <dbReference type="Google" id="ProtNLM"/>
    </source>
</evidence>
<dbReference type="EMBL" id="LAZR01000423">
    <property type="protein sequence ID" value="KKN69541.1"/>
    <property type="molecule type" value="Genomic_DNA"/>
</dbReference>
<dbReference type="InterPro" id="IPR045781">
    <property type="entry name" value="SxtJ"/>
</dbReference>
<feature type="transmembrane region" description="Helical" evidence="1">
    <location>
        <begin position="17"/>
        <end position="35"/>
    </location>
</feature>